<evidence type="ECO:0000313" key="2">
    <source>
        <dbReference type="EMBL" id="KVE29365.1"/>
    </source>
</evidence>
<dbReference type="GO" id="GO:0005829">
    <property type="term" value="C:cytosol"/>
    <property type="evidence" value="ECO:0007669"/>
    <property type="project" value="TreeGrafter"/>
</dbReference>
<dbReference type="Proteomes" id="UP000062788">
    <property type="component" value="Unassembled WGS sequence"/>
</dbReference>
<dbReference type="OrthoDB" id="9812192at2"/>
<dbReference type="GO" id="GO:0016491">
    <property type="term" value="F:oxidoreductase activity"/>
    <property type="evidence" value="ECO:0007669"/>
    <property type="project" value="TreeGrafter"/>
</dbReference>
<evidence type="ECO:0000313" key="3">
    <source>
        <dbReference type="Proteomes" id="UP000062788"/>
    </source>
</evidence>
<dbReference type="InterPro" id="IPR007138">
    <property type="entry name" value="ABM_dom"/>
</dbReference>
<keyword evidence="3" id="KW-1185">Reference proteome</keyword>
<dbReference type="PANTHER" id="PTHR33336">
    <property type="entry name" value="QUINOL MONOOXYGENASE YGIN-RELATED"/>
    <property type="match status" value="1"/>
</dbReference>
<dbReference type="Gene3D" id="3.30.70.100">
    <property type="match status" value="1"/>
</dbReference>
<dbReference type="Pfam" id="PF03992">
    <property type="entry name" value="ABM"/>
    <property type="match status" value="1"/>
</dbReference>
<dbReference type="SUPFAM" id="SSF54909">
    <property type="entry name" value="Dimeric alpha+beta barrel"/>
    <property type="match status" value="1"/>
</dbReference>
<accession>A0A103E761</accession>
<dbReference type="InterPro" id="IPR011008">
    <property type="entry name" value="Dimeric_a/b-barrel"/>
</dbReference>
<sequence>MKSVTVVAFLSAPIGTETALFERLCELVPATRAEPGCLAFTAHRHAQIANRFVVYEKFQNRDAFDAHLEYAHTRSFVAWVQANDVALNFELWDELA</sequence>
<reference evidence="2 3" key="1">
    <citation type="submission" date="2015-11" db="EMBL/GenBank/DDBJ databases">
        <title>Expanding the genomic diversity of Burkholderia species for the development of highly accurate diagnostics.</title>
        <authorList>
            <person name="Sahl J."/>
            <person name="Keim P."/>
            <person name="Wagner D."/>
        </authorList>
    </citation>
    <scope>NUCLEOTIDE SEQUENCE [LARGE SCALE GENOMIC DNA]</scope>
    <source>
        <strain evidence="2 3">TSV85</strain>
    </source>
</reference>
<name>A0A103E761_9BURK</name>
<gene>
    <name evidence="2" type="ORF">WS67_05815</name>
</gene>
<dbReference type="AlphaFoldDB" id="A0A103E761"/>
<dbReference type="EMBL" id="LOWA01000014">
    <property type="protein sequence ID" value="KVE29365.1"/>
    <property type="molecule type" value="Genomic_DNA"/>
</dbReference>
<dbReference type="PANTHER" id="PTHR33336:SF3">
    <property type="entry name" value="ABM DOMAIN-CONTAINING PROTEIN"/>
    <property type="match status" value="1"/>
</dbReference>
<protein>
    <recommendedName>
        <fullName evidence="1">ABM domain-containing protein</fullName>
    </recommendedName>
</protein>
<feature type="domain" description="ABM" evidence="1">
    <location>
        <begin position="4"/>
        <end position="96"/>
    </location>
</feature>
<evidence type="ECO:0000259" key="1">
    <source>
        <dbReference type="PROSITE" id="PS51725"/>
    </source>
</evidence>
<proteinExistence type="predicted"/>
<organism evidence="2 3">
    <name type="scientific">Burkholderia singularis</name>
    <dbReference type="NCBI Taxonomy" id="1503053"/>
    <lineage>
        <taxon>Bacteria</taxon>
        <taxon>Pseudomonadati</taxon>
        <taxon>Pseudomonadota</taxon>
        <taxon>Betaproteobacteria</taxon>
        <taxon>Burkholderiales</taxon>
        <taxon>Burkholderiaceae</taxon>
        <taxon>Burkholderia</taxon>
        <taxon>pseudomallei group</taxon>
    </lineage>
</organism>
<dbReference type="RefSeq" id="WP_069234698.1">
    <property type="nucleotide sequence ID" value="NZ_CP013448.1"/>
</dbReference>
<dbReference type="PROSITE" id="PS51725">
    <property type="entry name" value="ABM"/>
    <property type="match status" value="1"/>
</dbReference>
<dbReference type="InterPro" id="IPR050744">
    <property type="entry name" value="AI-2_Isomerase_LsrG"/>
</dbReference>
<comment type="caution">
    <text evidence="2">The sequence shown here is derived from an EMBL/GenBank/DDBJ whole genome shotgun (WGS) entry which is preliminary data.</text>
</comment>